<organism evidence="6 7">
    <name type="scientific">Geovibrio thiophilus</name>
    <dbReference type="NCBI Taxonomy" id="139438"/>
    <lineage>
        <taxon>Bacteria</taxon>
        <taxon>Pseudomonadati</taxon>
        <taxon>Deferribacterota</taxon>
        <taxon>Deferribacteres</taxon>
        <taxon>Deferribacterales</taxon>
        <taxon>Geovibrionaceae</taxon>
        <taxon>Geovibrio</taxon>
    </lineage>
</organism>
<gene>
    <name evidence="6" type="ORF">EP073_03855</name>
</gene>
<proteinExistence type="predicted"/>
<dbReference type="RefSeq" id="WP_128465856.1">
    <property type="nucleotide sequence ID" value="NZ_CP035108.1"/>
</dbReference>
<sequence>MAHLTARNGFRELADRLNRFPQGAPLSENLFKILSVLMSEEDARYLAQIPIKPFTAKQAAEIWKISETEARKKLDSFADKVLILDMETDGQTHYVLPPPMAGFFEFSMMRTRGDIDQQYLSELFYQYITVEEDFIKSLFVRGETQLGRVFVNESALSEESSMHILDYEKASEVIKTAEHMGVSMCYCRHKMEHMGTACGAPMDICMTFGTVADSLIRHGYARRVDGKEGTDLLHQAYESNLVQFGENVKKEVCFICNCCGCCCEAMIAARRFGIMNPVHTSNYIPEIDEHACTGCGKCAEVCPVEALGMVSANDPHKPRKKKVKLDSDVCLGCGVCVRVCPAKAISMEYRGKRIITPENSVHKAVMMAIERGGLEHLIFDNRALFSHRAMAAVLGAILKLPPVKQAMASEQIKSRYFGRLAEKLRERG</sequence>
<dbReference type="PROSITE" id="PS51379">
    <property type="entry name" value="4FE4S_FER_2"/>
    <property type="match status" value="2"/>
</dbReference>
<name>A0A3R5X236_9BACT</name>
<evidence type="ECO:0000256" key="3">
    <source>
        <dbReference type="ARBA" id="ARBA00023004"/>
    </source>
</evidence>
<dbReference type="PANTHER" id="PTHR43687:SF1">
    <property type="entry name" value="FERREDOXIN III"/>
    <property type="match status" value="1"/>
</dbReference>
<dbReference type="Proteomes" id="UP000287502">
    <property type="component" value="Chromosome"/>
</dbReference>
<dbReference type="AlphaFoldDB" id="A0A3R5X236"/>
<dbReference type="PRINTS" id="PR01868">
    <property type="entry name" value="ABCEFAMILY"/>
</dbReference>
<dbReference type="GO" id="GO:0046872">
    <property type="term" value="F:metal ion binding"/>
    <property type="evidence" value="ECO:0007669"/>
    <property type="project" value="UniProtKB-KW"/>
</dbReference>
<dbReference type="EMBL" id="CP035108">
    <property type="protein sequence ID" value="QAR32569.1"/>
    <property type="molecule type" value="Genomic_DNA"/>
</dbReference>
<dbReference type="PANTHER" id="PTHR43687">
    <property type="entry name" value="ADENYLYLSULFATE REDUCTASE, BETA SUBUNIT"/>
    <property type="match status" value="1"/>
</dbReference>
<dbReference type="CDD" id="cd10549">
    <property type="entry name" value="MtMvhB_like"/>
    <property type="match status" value="1"/>
</dbReference>
<keyword evidence="3" id="KW-0408">Iron</keyword>
<evidence type="ECO:0000313" key="6">
    <source>
        <dbReference type="EMBL" id="QAR32569.1"/>
    </source>
</evidence>
<evidence type="ECO:0000256" key="2">
    <source>
        <dbReference type="ARBA" id="ARBA00022723"/>
    </source>
</evidence>
<keyword evidence="7" id="KW-1185">Reference proteome</keyword>
<accession>A0A3R5X236</accession>
<dbReference type="Gene3D" id="3.30.70.20">
    <property type="match status" value="2"/>
</dbReference>
<evidence type="ECO:0000256" key="1">
    <source>
        <dbReference type="ARBA" id="ARBA00022485"/>
    </source>
</evidence>
<dbReference type="InterPro" id="IPR017896">
    <property type="entry name" value="4Fe4S_Fe-S-bd"/>
</dbReference>
<dbReference type="InterPro" id="IPR013283">
    <property type="entry name" value="RLI1"/>
</dbReference>
<protein>
    <submittedName>
        <fullName evidence="6">4Fe-4S dicluster domain-containing protein</fullName>
    </submittedName>
</protein>
<evidence type="ECO:0000256" key="4">
    <source>
        <dbReference type="ARBA" id="ARBA00023014"/>
    </source>
</evidence>
<evidence type="ECO:0000313" key="7">
    <source>
        <dbReference type="Proteomes" id="UP000287502"/>
    </source>
</evidence>
<dbReference type="OrthoDB" id="9804603at2"/>
<dbReference type="KEGG" id="gtl:EP073_03855"/>
<evidence type="ECO:0000259" key="5">
    <source>
        <dbReference type="PROSITE" id="PS51379"/>
    </source>
</evidence>
<dbReference type="Pfam" id="PF12838">
    <property type="entry name" value="Fer4_7"/>
    <property type="match status" value="1"/>
</dbReference>
<dbReference type="PROSITE" id="PS00198">
    <property type="entry name" value="4FE4S_FER_1"/>
    <property type="match status" value="1"/>
</dbReference>
<dbReference type="InterPro" id="IPR050572">
    <property type="entry name" value="Fe-S_Ferredoxin"/>
</dbReference>
<keyword evidence="1" id="KW-0004">4Fe-4S</keyword>
<keyword evidence="4" id="KW-0411">Iron-sulfur</keyword>
<dbReference type="SUPFAM" id="SSF54862">
    <property type="entry name" value="4Fe-4S ferredoxins"/>
    <property type="match status" value="1"/>
</dbReference>
<reference evidence="6 7" key="1">
    <citation type="submission" date="2019-01" db="EMBL/GenBank/DDBJ databases">
        <title>Geovibrio thiophilus DSM 11263, complete genome.</title>
        <authorList>
            <person name="Spring S."/>
            <person name="Bunk B."/>
            <person name="Sproer C."/>
        </authorList>
    </citation>
    <scope>NUCLEOTIDE SEQUENCE [LARGE SCALE GENOMIC DNA]</scope>
    <source>
        <strain evidence="6 7">DSM 11263</strain>
    </source>
</reference>
<feature type="domain" description="4Fe-4S ferredoxin-type" evidence="5">
    <location>
        <begin position="321"/>
        <end position="350"/>
    </location>
</feature>
<dbReference type="InterPro" id="IPR017900">
    <property type="entry name" value="4Fe4S_Fe_S_CS"/>
</dbReference>
<dbReference type="GO" id="GO:0051539">
    <property type="term" value="F:4 iron, 4 sulfur cluster binding"/>
    <property type="evidence" value="ECO:0007669"/>
    <property type="project" value="UniProtKB-KW"/>
</dbReference>
<feature type="domain" description="4Fe-4S ferredoxin-type" evidence="5">
    <location>
        <begin position="283"/>
        <end position="312"/>
    </location>
</feature>
<keyword evidence="2" id="KW-0479">Metal-binding</keyword>